<sequence>MAMLSAAAAAAASFAPVGLHAPRVTPKVRMDVVLEEPPPPPPLPKIKTMRVGDQTLAGDMAFDPLQLADTPDKLAWYREAEVKHARLAMLAAFGWPASEIANFGHLLTQDGRAPSLLNGGLGNVNGVYWAAVVALAVYWESQGLDKQYGKKDDYLPGMLGFDPLGADSEGMRGAEITNGRVAMLAITLFALEEAITKAPIFPINLFH</sequence>
<keyword evidence="4" id="KW-0934">Plastid</keyword>
<dbReference type="Gene3D" id="1.10.3460.10">
    <property type="entry name" value="Chlorophyll a/b binding protein domain"/>
    <property type="match status" value="1"/>
</dbReference>
<feature type="binding site" evidence="5">
    <location>
        <position position="178"/>
    </location>
    <ligand>
        <name>chlorophyll a</name>
        <dbReference type="ChEBI" id="CHEBI:58416"/>
        <label>1</label>
    </ligand>
</feature>
<dbReference type="SUPFAM" id="SSF103511">
    <property type="entry name" value="Chlorophyll a-b binding protein"/>
    <property type="match status" value="1"/>
</dbReference>
<name>A0AB34J2I3_PRYPA</name>
<keyword evidence="5" id="KW-0157">Chromophore</keyword>
<gene>
    <name evidence="6" type="ORF">AB1Y20_006363</name>
</gene>
<dbReference type="GO" id="GO:0016020">
    <property type="term" value="C:membrane"/>
    <property type="evidence" value="ECO:0007669"/>
    <property type="project" value="InterPro"/>
</dbReference>
<feature type="binding site" description="axial binding residue" evidence="5">
    <location>
        <position position="86"/>
    </location>
    <ligand>
        <name>chlorophyll b</name>
        <dbReference type="ChEBI" id="CHEBI:61721"/>
        <label>1</label>
    </ligand>
    <ligandPart>
        <name>Mg</name>
        <dbReference type="ChEBI" id="CHEBI:25107"/>
    </ligandPart>
</feature>
<accession>A0AB34J2I3</accession>
<dbReference type="InterPro" id="IPR001344">
    <property type="entry name" value="Chloro_AB-bd_pln"/>
</dbReference>
<dbReference type="AlphaFoldDB" id="A0AB34J2I3"/>
<dbReference type="PANTHER" id="PTHR21649">
    <property type="entry name" value="CHLOROPHYLL A/B BINDING PROTEIN"/>
    <property type="match status" value="1"/>
</dbReference>
<feature type="binding site" evidence="5">
    <location>
        <position position="116"/>
    </location>
    <ligand>
        <name>chlorophyll a</name>
        <dbReference type="ChEBI" id="CHEBI:58416"/>
        <label>1</label>
    </ligand>
</feature>
<evidence type="ECO:0008006" key="8">
    <source>
        <dbReference type="Google" id="ProtNLM"/>
    </source>
</evidence>
<comment type="caution">
    <text evidence="6">The sequence shown here is derived from an EMBL/GenBank/DDBJ whole genome shotgun (WGS) entry which is preliminary data.</text>
</comment>
<dbReference type="Pfam" id="PF00504">
    <property type="entry name" value="Chloroa_b-bind"/>
    <property type="match status" value="1"/>
</dbReference>
<feature type="binding site" evidence="5">
    <location>
        <position position="81"/>
    </location>
    <ligand>
        <name>chlorophyll a</name>
        <dbReference type="ChEBI" id="CHEBI:58416"/>
        <label>1</label>
    </ligand>
</feature>
<evidence type="ECO:0000313" key="7">
    <source>
        <dbReference type="Proteomes" id="UP001515480"/>
    </source>
</evidence>
<dbReference type="InterPro" id="IPR022796">
    <property type="entry name" value="Chloroa_b-bind"/>
</dbReference>
<keyword evidence="5" id="KW-0148">Chlorophyll</keyword>
<dbReference type="GO" id="GO:0009765">
    <property type="term" value="P:photosynthesis, light harvesting"/>
    <property type="evidence" value="ECO:0007669"/>
    <property type="project" value="InterPro"/>
</dbReference>
<evidence type="ECO:0000313" key="6">
    <source>
        <dbReference type="EMBL" id="KAL1511569.1"/>
    </source>
</evidence>
<reference evidence="6 7" key="1">
    <citation type="journal article" date="2024" name="Science">
        <title>Giant polyketide synthase enzymes in the biosynthesis of giant marine polyether toxins.</title>
        <authorList>
            <person name="Fallon T.R."/>
            <person name="Shende V.V."/>
            <person name="Wierzbicki I.H."/>
            <person name="Pendleton A.L."/>
            <person name="Watervoot N.F."/>
            <person name="Auber R.P."/>
            <person name="Gonzalez D.J."/>
            <person name="Wisecaver J.H."/>
            <person name="Moore B.S."/>
        </authorList>
    </citation>
    <scope>NUCLEOTIDE SEQUENCE [LARGE SCALE GENOMIC DNA]</scope>
    <source>
        <strain evidence="6 7">12B1</strain>
    </source>
</reference>
<comment type="subcellular location">
    <subcellularLocation>
        <location evidence="1">Plastid</location>
        <location evidence="1">Chloroplast</location>
    </subcellularLocation>
</comment>
<keyword evidence="2" id="KW-0150">Chloroplast</keyword>
<evidence type="ECO:0000256" key="1">
    <source>
        <dbReference type="ARBA" id="ARBA00004229"/>
    </source>
</evidence>
<protein>
    <recommendedName>
        <fullName evidence="8">Chlorophyll a-b binding protein, chloroplastic</fullName>
    </recommendedName>
</protein>
<evidence type="ECO:0000256" key="4">
    <source>
        <dbReference type="ARBA" id="ARBA00022640"/>
    </source>
</evidence>
<feature type="binding site" evidence="5">
    <location>
        <position position="180"/>
    </location>
    <ligand>
        <name>chlorophyll a</name>
        <dbReference type="ChEBI" id="CHEBI:58416"/>
        <label>1</label>
    </ligand>
</feature>
<dbReference type="GO" id="GO:0016168">
    <property type="term" value="F:chlorophyll binding"/>
    <property type="evidence" value="ECO:0007669"/>
    <property type="project" value="UniProtKB-KW"/>
</dbReference>
<proteinExistence type="predicted"/>
<organism evidence="6 7">
    <name type="scientific">Prymnesium parvum</name>
    <name type="common">Toxic golden alga</name>
    <dbReference type="NCBI Taxonomy" id="97485"/>
    <lineage>
        <taxon>Eukaryota</taxon>
        <taxon>Haptista</taxon>
        <taxon>Haptophyta</taxon>
        <taxon>Prymnesiophyceae</taxon>
        <taxon>Prymnesiales</taxon>
        <taxon>Prymnesiaceae</taxon>
        <taxon>Prymnesium</taxon>
    </lineage>
</organism>
<feature type="binding site" evidence="5">
    <location>
        <position position="84"/>
    </location>
    <ligand>
        <name>chlorophyll a</name>
        <dbReference type="ChEBI" id="CHEBI:58416"/>
        <label>1</label>
    </ligand>
</feature>
<feature type="binding site" evidence="5">
    <location>
        <position position="175"/>
    </location>
    <ligand>
        <name>chlorophyll a</name>
        <dbReference type="ChEBI" id="CHEBI:58416"/>
        <label>1</label>
    </ligand>
</feature>
<dbReference type="Proteomes" id="UP001515480">
    <property type="component" value="Unassembled WGS sequence"/>
</dbReference>
<keyword evidence="3" id="KW-0602">Photosynthesis</keyword>
<keyword evidence="7" id="KW-1185">Reference proteome</keyword>
<feature type="binding site" evidence="5">
    <location>
        <position position="140"/>
    </location>
    <ligand>
        <name>chlorophyll a</name>
        <dbReference type="ChEBI" id="CHEBI:58416"/>
        <label>3</label>
    </ligand>
</feature>
<evidence type="ECO:0000256" key="2">
    <source>
        <dbReference type="ARBA" id="ARBA00022528"/>
    </source>
</evidence>
<dbReference type="EMBL" id="JBGBPQ010000014">
    <property type="protein sequence ID" value="KAL1511569.1"/>
    <property type="molecule type" value="Genomic_DNA"/>
</dbReference>
<evidence type="ECO:0000256" key="5">
    <source>
        <dbReference type="PIRSR" id="PIRSR601344-1"/>
    </source>
</evidence>
<dbReference type="GO" id="GO:0009507">
    <property type="term" value="C:chloroplast"/>
    <property type="evidence" value="ECO:0007669"/>
    <property type="project" value="UniProtKB-SubCell"/>
</dbReference>
<evidence type="ECO:0000256" key="3">
    <source>
        <dbReference type="ARBA" id="ARBA00022531"/>
    </source>
</evidence>